<reference evidence="1 2" key="1">
    <citation type="submission" date="2019-06" db="EMBL/GenBank/DDBJ databases">
        <authorList>
            <person name="Srinivasan S."/>
        </authorList>
    </citation>
    <scope>NUCLEOTIDE SEQUENCE [LARGE SCALE GENOMIC DNA]</scope>
    <source>
        <strain evidence="1 2">17J68-5</strain>
    </source>
</reference>
<dbReference type="AlphaFoldDB" id="A0A5B7ZZ46"/>
<proteinExistence type="predicted"/>
<protein>
    <submittedName>
        <fullName evidence="1">Uncharacterized protein</fullName>
    </submittedName>
</protein>
<dbReference type="EMBL" id="CP040896">
    <property type="protein sequence ID" value="QDA60308.1"/>
    <property type="molecule type" value="Genomic_DNA"/>
</dbReference>
<name>A0A5B7ZZ46_9BACT</name>
<dbReference type="OrthoDB" id="879018at2"/>
<dbReference type="Proteomes" id="UP000305398">
    <property type="component" value="Chromosome"/>
</dbReference>
<gene>
    <name evidence="1" type="ORF">FHG12_09390</name>
</gene>
<sequence>MDRVDSVYEAGYFSFRHTTPQAGSGTTVGGAFVVAGMWNEYLGPPASQGGAICYTLNLPVDVAMSPGQALTVGGQVYPHVVVLATPVTGGACPTYGLRTKATLRKLYYDQQAGLVRLESINGQVWDRIP</sequence>
<organism evidence="1 2">
    <name type="scientific">Hymenobacter jejuensis</name>
    <dbReference type="NCBI Taxonomy" id="2502781"/>
    <lineage>
        <taxon>Bacteria</taxon>
        <taxon>Pseudomonadati</taxon>
        <taxon>Bacteroidota</taxon>
        <taxon>Cytophagia</taxon>
        <taxon>Cytophagales</taxon>
        <taxon>Hymenobacteraceae</taxon>
        <taxon>Hymenobacter</taxon>
    </lineage>
</organism>
<dbReference type="KEGG" id="hyj:FHG12_09390"/>
<accession>A0A5B7ZZ46</accession>
<dbReference type="RefSeq" id="WP_139515486.1">
    <property type="nucleotide sequence ID" value="NZ_CP040896.1"/>
</dbReference>
<evidence type="ECO:0000313" key="2">
    <source>
        <dbReference type="Proteomes" id="UP000305398"/>
    </source>
</evidence>
<evidence type="ECO:0000313" key="1">
    <source>
        <dbReference type="EMBL" id="QDA60308.1"/>
    </source>
</evidence>
<keyword evidence="2" id="KW-1185">Reference proteome</keyword>